<keyword evidence="1" id="KW-0812">Transmembrane</keyword>
<feature type="transmembrane region" description="Helical" evidence="1">
    <location>
        <begin position="52"/>
        <end position="73"/>
    </location>
</feature>
<dbReference type="Proteomes" id="UP000008711">
    <property type="component" value="Unassembled WGS sequence"/>
</dbReference>
<organism evidence="2 3">
    <name type="scientific">Drosophila erecta</name>
    <name type="common">Fruit fly</name>
    <dbReference type="NCBI Taxonomy" id="7220"/>
    <lineage>
        <taxon>Eukaryota</taxon>
        <taxon>Metazoa</taxon>
        <taxon>Ecdysozoa</taxon>
        <taxon>Arthropoda</taxon>
        <taxon>Hexapoda</taxon>
        <taxon>Insecta</taxon>
        <taxon>Pterygota</taxon>
        <taxon>Neoptera</taxon>
        <taxon>Endopterygota</taxon>
        <taxon>Diptera</taxon>
        <taxon>Brachycera</taxon>
        <taxon>Muscomorpha</taxon>
        <taxon>Ephydroidea</taxon>
        <taxon>Drosophilidae</taxon>
        <taxon>Drosophila</taxon>
        <taxon>Sophophora</taxon>
    </lineage>
</organism>
<dbReference type="Pfam" id="PF03134">
    <property type="entry name" value="TB2_DP1_HVA22"/>
    <property type="match status" value="1"/>
</dbReference>
<keyword evidence="1" id="KW-0472">Membrane</keyword>
<dbReference type="PhylomeDB" id="B3NPS1"/>
<proteinExistence type="predicted"/>
<protein>
    <recommendedName>
        <fullName evidence="4">Receptor expression-enhancing protein</fullName>
    </recommendedName>
</protein>
<name>B3NPS1_DROER</name>
<reference evidence="2 3" key="1">
    <citation type="journal article" date="2007" name="Nature">
        <title>Evolution of genes and genomes on the Drosophila phylogeny.</title>
        <authorList>
            <consortium name="Drosophila 12 Genomes Consortium"/>
            <person name="Clark A.G."/>
            <person name="Eisen M.B."/>
            <person name="Smith D.R."/>
            <person name="Bergman C.M."/>
            <person name="Oliver B."/>
            <person name="Markow T.A."/>
            <person name="Kaufman T.C."/>
            <person name="Kellis M."/>
            <person name="Gelbart W."/>
            <person name="Iyer V.N."/>
            <person name="Pollard D.A."/>
            <person name="Sackton T.B."/>
            <person name="Larracuente A.M."/>
            <person name="Singh N.D."/>
            <person name="Abad J.P."/>
            <person name="Abt D.N."/>
            <person name="Adryan B."/>
            <person name="Aguade M."/>
            <person name="Akashi H."/>
            <person name="Anderson W.W."/>
            <person name="Aquadro C.F."/>
            <person name="Ardell D.H."/>
            <person name="Arguello R."/>
            <person name="Artieri C.G."/>
            <person name="Barbash D.A."/>
            <person name="Barker D."/>
            <person name="Barsanti P."/>
            <person name="Batterham P."/>
            <person name="Batzoglou S."/>
            <person name="Begun D."/>
            <person name="Bhutkar A."/>
            <person name="Blanco E."/>
            <person name="Bosak S.A."/>
            <person name="Bradley R.K."/>
            <person name="Brand A.D."/>
            <person name="Brent M.R."/>
            <person name="Brooks A.N."/>
            <person name="Brown R.H."/>
            <person name="Butlin R.K."/>
            <person name="Caggese C."/>
            <person name="Calvi B.R."/>
            <person name="Bernardo de Carvalho A."/>
            <person name="Caspi A."/>
            <person name="Castrezana S."/>
            <person name="Celniker S.E."/>
            <person name="Chang J.L."/>
            <person name="Chapple C."/>
            <person name="Chatterji S."/>
            <person name="Chinwalla A."/>
            <person name="Civetta A."/>
            <person name="Clifton S.W."/>
            <person name="Comeron J.M."/>
            <person name="Costello J.C."/>
            <person name="Coyne J.A."/>
            <person name="Daub J."/>
            <person name="David R.G."/>
            <person name="Delcher A.L."/>
            <person name="Delehaunty K."/>
            <person name="Do C.B."/>
            <person name="Ebling H."/>
            <person name="Edwards K."/>
            <person name="Eickbush T."/>
            <person name="Evans J.D."/>
            <person name="Filipski A."/>
            <person name="Findeiss S."/>
            <person name="Freyhult E."/>
            <person name="Fulton L."/>
            <person name="Fulton R."/>
            <person name="Garcia A.C."/>
            <person name="Gardiner A."/>
            <person name="Garfield D.A."/>
            <person name="Garvin B.E."/>
            <person name="Gibson G."/>
            <person name="Gilbert D."/>
            <person name="Gnerre S."/>
            <person name="Godfrey J."/>
            <person name="Good R."/>
            <person name="Gotea V."/>
            <person name="Gravely B."/>
            <person name="Greenberg A.J."/>
            <person name="Griffiths-Jones S."/>
            <person name="Gross S."/>
            <person name="Guigo R."/>
            <person name="Gustafson E.A."/>
            <person name="Haerty W."/>
            <person name="Hahn M.W."/>
            <person name="Halligan D.L."/>
            <person name="Halpern A.L."/>
            <person name="Halter G.M."/>
            <person name="Han M.V."/>
            <person name="Heger A."/>
            <person name="Hillier L."/>
            <person name="Hinrichs A.S."/>
            <person name="Holmes I."/>
            <person name="Hoskins R.A."/>
            <person name="Hubisz M.J."/>
            <person name="Hultmark D."/>
            <person name="Huntley M.A."/>
            <person name="Jaffe D.B."/>
            <person name="Jagadeeshan S."/>
            <person name="Jeck W.R."/>
            <person name="Johnson J."/>
            <person name="Jones C.D."/>
            <person name="Jordan W.C."/>
            <person name="Karpen G.H."/>
            <person name="Kataoka E."/>
            <person name="Keightley P.D."/>
            <person name="Kheradpour P."/>
            <person name="Kirkness E.F."/>
            <person name="Koerich L.B."/>
            <person name="Kristiansen K."/>
            <person name="Kudrna D."/>
            <person name="Kulathinal R.J."/>
            <person name="Kumar S."/>
            <person name="Kwok R."/>
            <person name="Lander E."/>
            <person name="Langley C.H."/>
            <person name="Lapoint R."/>
            <person name="Lazzaro B.P."/>
            <person name="Lee S.J."/>
            <person name="Levesque L."/>
            <person name="Li R."/>
            <person name="Lin C.F."/>
            <person name="Lin M.F."/>
            <person name="Lindblad-Toh K."/>
            <person name="Llopart A."/>
            <person name="Long M."/>
            <person name="Low L."/>
            <person name="Lozovsky E."/>
            <person name="Lu J."/>
            <person name="Luo M."/>
            <person name="Machado C.A."/>
            <person name="Makalowski W."/>
            <person name="Marzo M."/>
            <person name="Matsuda M."/>
            <person name="Matzkin L."/>
            <person name="McAllister B."/>
            <person name="McBride C.S."/>
            <person name="McKernan B."/>
            <person name="McKernan K."/>
            <person name="Mendez-Lago M."/>
            <person name="Minx P."/>
            <person name="Mollenhauer M.U."/>
            <person name="Montooth K."/>
            <person name="Mount S.M."/>
            <person name="Mu X."/>
            <person name="Myers E."/>
            <person name="Negre B."/>
            <person name="Newfeld S."/>
            <person name="Nielsen R."/>
            <person name="Noor M.A."/>
            <person name="O'Grady P."/>
            <person name="Pachter L."/>
            <person name="Papaceit M."/>
            <person name="Parisi M.J."/>
            <person name="Parisi M."/>
            <person name="Parts L."/>
            <person name="Pedersen J.S."/>
            <person name="Pesole G."/>
            <person name="Phillippy A.M."/>
            <person name="Ponting C.P."/>
            <person name="Pop M."/>
            <person name="Porcelli D."/>
            <person name="Powell J.R."/>
            <person name="Prohaska S."/>
            <person name="Pruitt K."/>
            <person name="Puig M."/>
            <person name="Quesneville H."/>
            <person name="Ram K.R."/>
            <person name="Rand D."/>
            <person name="Rasmussen M.D."/>
            <person name="Reed L.K."/>
            <person name="Reenan R."/>
            <person name="Reily A."/>
            <person name="Remington K.A."/>
            <person name="Rieger T.T."/>
            <person name="Ritchie M.G."/>
            <person name="Robin C."/>
            <person name="Rogers Y.H."/>
            <person name="Rohde C."/>
            <person name="Rozas J."/>
            <person name="Rubenfield M.J."/>
            <person name="Ruiz A."/>
            <person name="Russo S."/>
            <person name="Salzberg S.L."/>
            <person name="Sanchez-Gracia A."/>
            <person name="Saranga D.J."/>
            <person name="Sato H."/>
            <person name="Schaeffer S.W."/>
            <person name="Schatz M.C."/>
            <person name="Schlenke T."/>
            <person name="Schwartz R."/>
            <person name="Segarra C."/>
            <person name="Singh R.S."/>
            <person name="Sirot L."/>
            <person name="Sirota M."/>
            <person name="Sisneros N.B."/>
            <person name="Smith C.D."/>
            <person name="Smith T.F."/>
            <person name="Spieth J."/>
            <person name="Stage D.E."/>
            <person name="Stark A."/>
            <person name="Stephan W."/>
            <person name="Strausberg R.L."/>
            <person name="Strempel S."/>
            <person name="Sturgill D."/>
            <person name="Sutton G."/>
            <person name="Sutton G.G."/>
            <person name="Tao W."/>
            <person name="Teichmann S."/>
            <person name="Tobari Y.N."/>
            <person name="Tomimura Y."/>
            <person name="Tsolas J.M."/>
            <person name="Valente V.L."/>
            <person name="Venter E."/>
            <person name="Venter J.C."/>
            <person name="Vicario S."/>
            <person name="Vieira F.G."/>
            <person name="Vilella A.J."/>
            <person name="Villasante A."/>
            <person name="Walenz B."/>
            <person name="Wang J."/>
            <person name="Wasserman M."/>
            <person name="Watts T."/>
            <person name="Wilson D."/>
            <person name="Wilson R.K."/>
            <person name="Wing R.A."/>
            <person name="Wolfner M.F."/>
            <person name="Wong A."/>
            <person name="Wong G.K."/>
            <person name="Wu C.I."/>
            <person name="Wu G."/>
            <person name="Yamamoto D."/>
            <person name="Yang H.P."/>
            <person name="Yang S.P."/>
            <person name="Yorke J.A."/>
            <person name="Yoshida K."/>
            <person name="Zdobnov E."/>
            <person name="Zhang P."/>
            <person name="Zhang Y."/>
            <person name="Zimin A.V."/>
            <person name="Baldwin J."/>
            <person name="Abdouelleil A."/>
            <person name="Abdulkadir J."/>
            <person name="Abebe A."/>
            <person name="Abera B."/>
            <person name="Abreu J."/>
            <person name="Acer S.C."/>
            <person name="Aftuck L."/>
            <person name="Alexander A."/>
            <person name="An P."/>
            <person name="Anderson E."/>
            <person name="Anderson S."/>
            <person name="Arachi H."/>
            <person name="Azer M."/>
            <person name="Bachantsang P."/>
            <person name="Barry A."/>
            <person name="Bayul T."/>
            <person name="Berlin A."/>
            <person name="Bessette D."/>
            <person name="Bloom T."/>
            <person name="Blye J."/>
            <person name="Boguslavskiy L."/>
            <person name="Bonnet C."/>
            <person name="Boukhgalter B."/>
            <person name="Bourzgui I."/>
            <person name="Brown A."/>
            <person name="Cahill P."/>
            <person name="Channer S."/>
            <person name="Cheshatsang Y."/>
            <person name="Chuda L."/>
            <person name="Citroen M."/>
            <person name="Collymore A."/>
            <person name="Cooke P."/>
            <person name="Costello M."/>
            <person name="D'Aco K."/>
            <person name="Daza R."/>
            <person name="De Haan G."/>
            <person name="DeGray S."/>
            <person name="DeMaso C."/>
            <person name="Dhargay N."/>
            <person name="Dooley K."/>
            <person name="Dooley E."/>
            <person name="Doricent M."/>
            <person name="Dorje P."/>
            <person name="Dorjee K."/>
            <person name="Dupes A."/>
            <person name="Elong R."/>
            <person name="Falk J."/>
            <person name="Farina A."/>
            <person name="Faro S."/>
            <person name="Ferguson D."/>
            <person name="Fisher S."/>
            <person name="Foley C.D."/>
            <person name="Franke A."/>
            <person name="Friedrich D."/>
            <person name="Gadbois L."/>
            <person name="Gearin G."/>
            <person name="Gearin C.R."/>
            <person name="Giannoukos G."/>
            <person name="Goode T."/>
            <person name="Graham J."/>
            <person name="Grandbois E."/>
            <person name="Grewal S."/>
            <person name="Gyaltsen K."/>
            <person name="Hafez N."/>
            <person name="Hagos B."/>
            <person name="Hall J."/>
            <person name="Henson C."/>
            <person name="Hollinger A."/>
            <person name="Honan T."/>
            <person name="Huard M.D."/>
            <person name="Hughes L."/>
            <person name="Hurhula B."/>
            <person name="Husby M.E."/>
            <person name="Kamat A."/>
            <person name="Kanga B."/>
            <person name="Kashin S."/>
            <person name="Khazanovich D."/>
            <person name="Kisner P."/>
            <person name="Lance K."/>
            <person name="Lara M."/>
            <person name="Lee W."/>
            <person name="Lennon N."/>
            <person name="Letendre F."/>
            <person name="LeVine R."/>
            <person name="Lipovsky A."/>
            <person name="Liu X."/>
            <person name="Liu J."/>
            <person name="Liu S."/>
            <person name="Lokyitsang T."/>
            <person name="Lokyitsang Y."/>
            <person name="Lubonja R."/>
            <person name="Lui A."/>
            <person name="MacDonald P."/>
            <person name="Magnisalis V."/>
            <person name="Maru K."/>
            <person name="Matthews C."/>
            <person name="McCusker W."/>
            <person name="McDonough S."/>
            <person name="Mehta T."/>
            <person name="Meldrim J."/>
            <person name="Meneus L."/>
            <person name="Mihai O."/>
            <person name="Mihalev A."/>
            <person name="Mihova T."/>
            <person name="Mittelman R."/>
            <person name="Mlenga V."/>
            <person name="Montmayeur A."/>
            <person name="Mulrain L."/>
            <person name="Navidi A."/>
            <person name="Naylor J."/>
            <person name="Negash T."/>
            <person name="Nguyen T."/>
            <person name="Nguyen N."/>
            <person name="Nicol R."/>
            <person name="Norbu C."/>
            <person name="Norbu N."/>
            <person name="Novod N."/>
            <person name="O'Neill B."/>
            <person name="Osman S."/>
            <person name="Markiewicz E."/>
            <person name="Oyono O.L."/>
            <person name="Patti C."/>
            <person name="Phunkhang P."/>
            <person name="Pierre F."/>
            <person name="Priest M."/>
            <person name="Raghuraman S."/>
            <person name="Rege F."/>
            <person name="Reyes R."/>
            <person name="Rise C."/>
            <person name="Rogov P."/>
            <person name="Ross K."/>
            <person name="Ryan E."/>
            <person name="Settipalli S."/>
            <person name="Shea T."/>
            <person name="Sherpa N."/>
            <person name="Shi L."/>
            <person name="Shih D."/>
            <person name="Sparrow T."/>
            <person name="Spaulding J."/>
            <person name="Stalker J."/>
            <person name="Stange-Thomann N."/>
            <person name="Stavropoulos S."/>
            <person name="Stone C."/>
            <person name="Strader C."/>
            <person name="Tesfaye S."/>
            <person name="Thomson T."/>
            <person name="Thoulutsang Y."/>
            <person name="Thoulutsang D."/>
            <person name="Topham K."/>
            <person name="Topping I."/>
            <person name="Tsamla T."/>
            <person name="Vassiliev H."/>
            <person name="Vo A."/>
            <person name="Wangchuk T."/>
            <person name="Wangdi T."/>
            <person name="Weiand M."/>
            <person name="Wilkinson J."/>
            <person name="Wilson A."/>
            <person name="Yadav S."/>
            <person name="Young G."/>
            <person name="Yu Q."/>
            <person name="Zembek L."/>
            <person name="Zhong D."/>
            <person name="Zimmer A."/>
            <person name="Zwirko Z."/>
            <person name="Jaffe D.B."/>
            <person name="Alvarez P."/>
            <person name="Brockman W."/>
            <person name="Butler J."/>
            <person name="Chin C."/>
            <person name="Gnerre S."/>
            <person name="Grabherr M."/>
            <person name="Kleber M."/>
            <person name="Mauceli E."/>
            <person name="MacCallum I."/>
        </authorList>
    </citation>
    <scope>NUCLEOTIDE SEQUENCE [LARGE SCALE GENOMIC DNA]</scope>
    <source>
        <strain evidence="2 3">TSC#14021-0224.01</strain>
    </source>
</reference>
<keyword evidence="1" id="KW-1133">Transmembrane helix</keyword>
<gene>
    <name evidence="2" type="primary">Dere\GG22886</name>
    <name evidence="2" type="synonym">dere_GLEANR_7575</name>
    <name evidence="2" type="synonym">GG22886</name>
    <name evidence="2" type="ORF">Dere_GG22886</name>
</gene>
<dbReference type="OMA" id="ELWLKYW"/>
<dbReference type="HOGENOM" id="CLU_1344515_0_0_1"/>
<evidence type="ECO:0000313" key="2">
    <source>
        <dbReference type="EMBL" id="EDV56862.1"/>
    </source>
</evidence>
<evidence type="ECO:0000256" key="1">
    <source>
        <dbReference type="SAM" id="Phobius"/>
    </source>
</evidence>
<dbReference type="EMBL" id="CH954179">
    <property type="protein sequence ID" value="EDV56862.1"/>
    <property type="molecule type" value="Genomic_DNA"/>
</dbReference>
<dbReference type="InterPro" id="IPR004345">
    <property type="entry name" value="TB2_DP1_HVA22"/>
</dbReference>
<feature type="transmembrane region" description="Helical" evidence="1">
    <location>
        <begin position="29"/>
        <end position="46"/>
    </location>
</feature>
<keyword evidence="3" id="KW-1185">Reference proteome</keyword>
<evidence type="ECO:0000313" key="3">
    <source>
        <dbReference type="Proteomes" id="UP000008711"/>
    </source>
</evidence>
<sequence length="204" mass="23428">MLRLVYIYYGTLLPGWSTLRAFGQAQRHFIVLWLKYWVIYALLQALGVLTDFLLGGLSGYTGLKLILSIGLWFSAPYSTNHLFNFLDEYAMGIFGPVVEGGIRWHGEVNRNICRNFLQSPLGAVVVPKDVDEQAREPQINNHLLKKELSNLMAQIGRDKADHRHQHERPMRRYSARYSEAAELDVLNQNPNVIEYLSQRSGDHQ</sequence>
<dbReference type="OrthoDB" id="10009287at2759"/>
<accession>B3NPS1</accession>
<reference evidence="2 3" key="2">
    <citation type="journal article" date="2008" name="Bioinformatics">
        <title>Assembly reconciliation.</title>
        <authorList>
            <person name="Zimin A.V."/>
            <person name="Smith D.R."/>
            <person name="Sutton G."/>
            <person name="Yorke J.A."/>
        </authorList>
    </citation>
    <scope>NUCLEOTIDE SEQUENCE [LARGE SCALE GENOMIC DNA]</scope>
    <source>
        <strain evidence="2 3">TSC#14021-0224.01</strain>
    </source>
</reference>
<evidence type="ECO:0008006" key="4">
    <source>
        <dbReference type="Google" id="ProtNLM"/>
    </source>
</evidence>
<dbReference type="AlphaFoldDB" id="B3NPS1"/>